<dbReference type="Proteomes" id="UP000297295">
    <property type="component" value="Unassembled WGS sequence"/>
</dbReference>
<sequence>MSLLHTDTPGNWPEDINYIQNLVLACNKYKPDSEKYPMSKRSQDMAIRHLNRGVSFIEKRLHADATQALEQAEKDAREADSPEILANVLQTYADLLLSEGREEDAFERYTEAGEIIVELSGKGYETTEQLASIFSNIAPILEKKGYISRAREKYEVAVNNYEKLIEREKNNIAYRSNAASTLNNLGALLAEEGEYEASKESFQEALNIMEDSPADVKESIPFQFKMATVLGNLLDLETDTGQFKQTEDKYRQLIETYRKIIRMDPLETSYLERLSLALITYGDRMALEGKKEDSGEAYKEALDILEELPDKKENGNEYYLRIVTVLNKRASYFAEKEYHESAKNNLIKALELLEELLENDPSNTDIRSRTVAVLSDLNNLAEGEEASEAKIACYGVIERLSEKLLDINPSSLPYRLNVAFSHNIKGKILAELDRENEAGSEFTKAVDSALEGLQSDMEDTYCHTTSSLINDLEIFAARIKDSEERLRIYGIVLNRLEGFADMCPEDRTIKADIAGVLQKIAKIMIEKENYDDAEFVLGETAAIYDKLLSIKSGDENYSAELSSVLLSLGDLQSELKNQEAALGTYLRLFRMAPANKKYGSKLDSILAETEASPQYAENKEVLIAEYEKLLAIREELLESEPDNTQYSRNLAGLRERIAGLLLDIGRSEEGLDILCSLLSTRDSSSYLVSKVIDALEKFRLSVSESDNTHEKISNYGLLLETYTKLSDMGLADVSVQEKRAEILEKLALLHYENGSLEKAKTNYGYALSAYTKLHSAQPSDIAVLVKTGNLKCRLASLLTDAGHTVDAQQMLRSSLDDYQGLLEHEPSNISYQQNTAYILNSLGYLLLEEKLFKEAKPLYENALKMYVQIIDSDPENMSYKANAACTLNNLGYILENIGRENDAIWMYEKARELNNDHS</sequence>
<gene>
    <name evidence="4" type="ORF">CUN85_02280</name>
</gene>
<dbReference type="PROSITE" id="PS50005">
    <property type="entry name" value="TPR"/>
    <property type="match status" value="1"/>
</dbReference>
<evidence type="ECO:0000256" key="3">
    <source>
        <dbReference type="PROSITE-ProRule" id="PRU00339"/>
    </source>
</evidence>
<reference evidence="4 5" key="1">
    <citation type="submission" date="2017-11" db="EMBL/GenBank/DDBJ databases">
        <title>Isolation and Characterization of Methanogenic Archaea from Saline Meromictic Lake at Siberia.</title>
        <authorList>
            <person name="Shen Y."/>
            <person name="Huang H.-H."/>
            <person name="Lai M.-C."/>
            <person name="Chen S.-C."/>
        </authorList>
    </citation>
    <scope>NUCLEOTIDE SEQUENCE [LARGE SCALE GENOMIC DNA]</scope>
    <source>
        <strain evidence="4 5">SY-01</strain>
    </source>
</reference>
<evidence type="ECO:0000256" key="2">
    <source>
        <dbReference type="ARBA" id="ARBA00022803"/>
    </source>
</evidence>
<organism evidence="4 5">
    <name type="scientific">Methanolobus halotolerans</name>
    <dbReference type="NCBI Taxonomy" id="2052935"/>
    <lineage>
        <taxon>Archaea</taxon>
        <taxon>Methanobacteriati</taxon>
        <taxon>Methanobacteriota</taxon>
        <taxon>Stenosarchaea group</taxon>
        <taxon>Methanomicrobia</taxon>
        <taxon>Methanosarcinales</taxon>
        <taxon>Methanosarcinaceae</taxon>
        <taxon>Methanolobus</taxon>
    </lineage>
</organism>
<keyword evidence="1" id="KW-0677">Repeat</keyword>
<keyword evidence="2 3" id="KW-0802">TPR repeat</keyword>
<dbReference type="Pfam" id="PF13374">
    <property type="entry name" value="TPR_10"/>
    <property type="match status" value="1"/>
</dbReference>
<dbReference type="Gene3D" id="1.25.40.10">
    <property type="entry name" value="Tetratricopeptide repeat domain"/>
    <property type="match status" value="4"/>
</dbReference>
<keyword evidence="5" id="KW-1185">Reference proteome</keyword>
<dbReference type="PANTHER" id="PTHR45641">
    <property type="entry name" value="TETRATRICOPEPTIDE REPEAT PROTEIN (AFU_ORTHOLOGUE AFUA_6G03870)"/>
    <property type="match status" value="1"/>
</dbReference>
<name>A0A4E0PZD3_9EURY</name>
<evidence type="ECO:0000256" key="1">
    <source>
        <dbReference type="ARBA" id="ARBA00022737"/>
    </source>
</evidence>
<dbReference type="SMART" id="SM00028">
    <property type="entry name" value="TPR"/>
    <property type="match status" value="8"/>
</dbReference>
<dbReference type="Pfam" id="PF13181">
    <property type="entry name" value="TPR_8"/>
    <property type="match status" value="1"/>
</dbReference>
<dbReference type="AlphaFoldDB" id="A0A4E0PZD3"/>
<proteinExistence type="predicted"/>
<dbReference type="InterPro" id="IPR011990">
    <property type="entry name" value="TPR-like_helical_dom_sf"/>
</dbReference>
<accession>A0A4E0PZD3</accession>
<dbReference type="SUPFAM" id="SSF48452">
    <property type="entry name" value="TPR-like"/>
    <property type="match status" value="4"/>
</dbReference>
<dbReference type="PANTHER" id="PTHR45641:SF19">
    <property type="entry name" value="NEPHROCYSTIN-3"/>
    <property type="match status" value="1"/>
</dbReference>
<protein>
    <recommendedName>
        <fullName evidence="6">Tetratricopeptide repeat-containing protein</fullName>
    </recommendedName>
</protein>
<dbReference type="InterPro" id="IPR019734">
    <property type="entry name" value="TPR_rpt"/>
</dbReference>
<dbReference type="EMBL" id="PGGK01000002">
    <property type="protein sequence ID" value="TGC11003.1"/>
    <property type="molecule type" value="Genomic_DNA"/>
</dbReference>
<evidence type="ECO:0000313" key="4">
    <source>
        <dbReference type="EMBL" id="TGC11003.1"/>
    </source>
</evidence>
<comment type="caution">
    <text evidence="4">The sequence shown here is derived from an EMBL/GenBank/DDBJ whole genome shotgun (WGS) entry which is preliminary data.</text>
</comment>
<evidence type="ECO:0008006" key="6">
    <source>
        <dbReference type="Google" id="ProtNLM"/>
    </source>
</evidence>
<evidence type="ECO:0000313" key="5">
    <source>
        <dbReference type="Proteomes" id="UP000297295"/>
    </source>
</evidence>
<feature type="repeat" description="TPR" evidence="3">
    <location>
        <begin position="179"/>
        <end position="212"/>
    </location>
</feature>
<dbReference type="Pfam" id="PF13424">
    <property type="entry name" value="TPR_12"/>
    <property type="match status" value="1"/>
</dbReference>